<dbReference type="InterPro" id="IPR018320">
    <property type="entry name" value="DNA_polymerase_1"/>
</dbReference>
<evidence type="ECO:0000256" key="9">
    <source>
        <dbReference type="ARBA" id="ARBA00023125"/>
    </source>
</evidence>
<dbReference type="InterPro" id="IPR002298">
    <property type="entry name" value="DNA_polymerase_A"/>
</dbReference>
<evidence type="ECO:0000313" key="17">
    <source>
        <dbReference type="Proteomes" id="UP000287243"/>
    </source>
</evidence>
<keyword evidence="13" id="KW-0378">Hydrolase</keyword>
<dbReference type="PANTHER" id="PTHR10133:SF27">
    <property type="entry name" value="DNA POLYMERASE NU"/>
    <property type="match status" value="1"/>
</dbReference>
<dbReference type="Gene3D" id="3.40.50.1010">
    <property type="entry name" value="5'-nuclease"/>
    <property type="match status" value="1"/>
</dbReference>
<keyword evidence="10 13" id="KW-0234">DNA repair</keyword>
<dbReference type="InterPro" id="IPR012337">
    <property type="entry name" value="RNaseH-like_sf"/>
</dbReference>
<keyword evidence="5 13" id="KW-0548">Nucleotidyltransferase</keyword>
<dbReference type="InterPro" id="IPR036279">
    <property type="entry name" value="5-3_exonuclease_C_sf"/>
</dbReference>
<evidence type="ECO:0000256" key="2">
    <source>
        <dbReference type="ARBA" id="ARBA00012417"/>
    </source>
</evidence>
<dbReference type="InterPro" id="IPR029060">
    <property type="entry name" value="PIN-like_dom_sf"/>
</dbReference>
<proteinExistence type="inferred from homology"/>
<dbReference type="Gene3D" id="1.20.1060.10">
    <property type="entry name" value="Taq DNA Polymerase, Chain T, domain 4"/>
    <property type="match status" value="1"/>
</dbReference>
<dbReference type="GO" id="GO:0006261">
    <property type="term" value="P:DNA-templated DNA replication"/>
    <property type="evidence" value="ECO:0007669"/>
    <property type="project" value="UniProtKB-UniRule"/>
</dbReference>
<comment type="function">
    <text evidence="13">In addition to polymerase activity, this DNA polymerase exhibits 5'-3' exonuclease activity.</text>
</comment>
<dbReference type="PROSITE" id="PS00447">
    <property type="entry name" value="DNA_POLYMERASE_A"/>
    <property type="match status" value="1"/>
</dbReference>
<dbReference type="EMBL" id="CP019384">
    <property type="protein sequence ID" value="QAT16458.1"/>
    <property type="molecule type" value="Genomic_DNA"/>
</dbReference>
<evidence type="ECO:0000256" key="11">
    <source>
        <dbReference type="ARBA" id="ARBA00049244"/>
    </source>
</evidence>
<dbReference type="KEGG" id="vai:BU251_01300"/>
<dbReference type="Pfam" id="PF01367">
    <property type="entry name" value="5_3_exonuc"/>
    <property type="match status" value="1"/>
</dbReference>
<dbReference type="SUPFAM" id="SSF88723">
    <property type="entry name" value="PIN domain-like"/>
    <property type="match status" value="1"/>
</dbReference>
<feature type="domain" description="DNA-directed DNA polymerase family A palm" evidence="15">
    <location>
        <begin position="610"/>
        <end position="817"/>
    </location>
</feature>
<sequence length="858" mass="96937">MTSKLCLIDGNSLFYRAFYAIKTQLSTSQGQPTNAVFGFVRMVKKILEEVGPQYLAVCFDVGKVTHRTEKFSDYKRHRPPMPDSLVSQVPYIKDVVRAYRFTVCEASGFEADDVIATLSRKLSGKVKKTVIVSSDKDILQLVSADVEVYNPYKDEGIIFTPKIVRERMGVAPDRIADLIALMGDASDNIPGARGIGEKTALELLKTFKDADDLIRHQEKIAREAVRRIIVEHAEDIRLSKELASLRYDAPVEADLKHLEVQEPDFDKLWEIYSKLEFRGMLKELSAGRLSQPRQFSVPKKEGVDPDVIVRRIAKNHIFALAVNEADKEGGILNVNVACDEEVVYGVSTLRDIRALLSLKESTIVCHDTKAVRHLLRDFGLHPQGRFFDTMIAAHLLESSRNVAELENLVWDHLQEKSLSRQDYLGKEAHFLFRLEHVLSGALKEKGLDSLFYHVEMPLADVLFDMECTGVQVDKAFLDNLSSRMEENLRRIAERIFELAGSSFNINSPKQLSEVLFHKLKMPVVKKTKTGLSTDEEVLHKLSGGFELPRILLEYRQIAKLKTTYVDALPGLIDGRTGRIHSTFNQTGTETGRLSSSSPNLQNIPVKTELGREVRRAFLPSEGFDALLSADYSQVELRILAHLSEDPVLLEAFRKGRDIHRFTASLIFGVKEEDVTPEMRENAKRVNFGIVYGMSSYGLSKDLGIDAATAQAFISEYFLRYPRVKAYLDGQIDFVRKNGYVVTLLGRRRYIPEIHNPNAALRQFAERQAVNAPIQGSAADLIKLAMIDLHKHLCENGFQSRLILQVHDELVLEVTHKEQKDAVAQVRRSMENIMELKVPLDVSVKAGKNWLEMEDQMTA</sequence>
<comment type="catalytic activity">
    <reaction evidence="11 13">
        <text>DNA(n) + a 2'-deoxyribonucleoside 5'-triphosphate = DNA(n+1) + diphosphate</text>
        <dbReference type="Rhea" id="RHEA:22508"/>
        <dbReference type="Rhea" id="RHEA-COMP:17339"/>
        <dbReference type="Rhea" id="RHEA-COMP:17340"/>
        <dbReference type="ChEBI" id="CHEBI:33019"/>
        <dbReference type="ChEBI" id="CHEBI:61560"/>
        <dbReference type="ChEBI" id="CHEBI:173112"/>
        <dbReference type="EC" id="2.7.7.7"/>
    </reaction>
</comment>
<evidence type="ECO:0000256" key="1">
    <source>
        <dbReference type="ARBA" id="ARBA00007705"/>
    </source>
</evidence>
<dbReference type="InterPro" id="IPR002421">
    <property type="entry name" value="5-3_exonuclease"/>
</dbReference>
<accession>A0A410P2Z6</accession>
<dbReference type="SUPFAM" id="SSF53098">
    <property type="entry name" value="Ribonuclease H-like"/>
    <property type="match status" value="1"/>
</dbReference>
<dbReference type="Gene3D" id="1.10.150.20">
    <property type="entry name" value="5' to 3' exonuclease, C-terminal subdomain"/>
    <property type="match status" value="2"/>
</dbReference>
<dbReference type="PANTHER" id="PTHR10133">
    <property type="entry name" value="DNA POLYMERASE I"/>
    <property type="match status" value="1"/>
</dbReference>
<evidence type="ECO:0000256" key="13">
    <source>
        <dbReference type="RuleBase" id="RU004460"/>
    </source>
</evidence>
<dbReference type="RefSeq" id="WP_128699097.1">
    <property type="nucleotide sequence ID" value="NZ_CP019384.1"/>
</dbReference>
<comment type="similarity">
    <text evidence="1 13">Belongs to the DNA polymerase type-A family.</text>
</comment>
<dbReference type="Pfam" id="PF00476">
    <property type="entry name" value="DNA_pol_A"/>
    <property type="match status" value="1"/>
</dbReference>
<dbReference type="GO" id="GO:0003677">
    <property type="term" value="F:DNA binding"/>
    <property type="evidence" value="ECO:0007669"/>
    <property type="project" value="UniProtKB-UniRule"/>
</dbReference>
<dbReference type="SUPFAM" id="SSF56672">
    <property type="entry name" value="DNA/RNA polymerases"/>
    <property type="match status" value="1"/>
</dbReference>
<keyword evidence="9 13" id="KW-0238">DNA-binding</keyword>
<evidence type="ECO:0000256" key="7">
    <source>
        <dbReference type="ARBA" id="ARBA00022763"/>
    </source>
</evidence>
<dbReference type="InterPro" id="IPR020045">
    <property type="entry name" value="DNA_polI_H3TH"/>
</dbReference>
<dbReference type="FunFam" id="1.20.1060.10:FF:000001">
    <property type="entry name" value="DNA polymerase I"/>
    <property type="match status" value="1"/>
</dbReference>
<keyword evidence="17" id="KW-1185">Reference proteome</keyword>
<dbReference type="FunFam" id="1.10.150.20:FF:000002">
    <property type="entry name" value="DNA polymerase I"/>
    <property type="match status" value="1"/>
</dbReference>
<dbReference type="CDD" id="cd09898">
    <property type="entry name" value="H3TH_53EXO"/>
    <property type="match status" value="1"/>
</dbReference>
<keyword evidence="7 13" id="KW-0227">DNA damage</keyword>
<organism evidence="16 17">
    <name type="scientific">Velamenicoccus archaeovorus</name>
    <dbReference type="NCBI Taxonomy" id="1930593"/>
    <lineage>
        <taxon>Bacteria</taxon>
        <taxon>Pseudomonadati</taxon>
        <taxon>Candidatus Omnitrophota</taxon>
        <taxon>Candidatus Velamenicoccus</taxon>
    </lineage>
</organism>
<dbReference type="GO" id="GO:0003887">
    <property type="term" value="F:DNA-directed DNA polymerase activity"/>
    <property type="evidence" value="ECO:0007669"/>
    <property type="project" value="UniProtKB-UniRule"/>
</dbReference>
<dbReference type="Proteomes" id="UP000287243">
    <property type="component" value="Chromosome"/>
</dbReference>
<dbReference type="CDD" id="cd08637">
    <property type="entry name" value="DNA_pol_A_pol_I_C"/>
    <property type="match status" value="1"/>
</dbReference>
<dbReference type="Gene3D" id="3.30.70.370">
    <property type="match status" value="1"/>
</dbReference>
<dbReference type="OrthoDB" id="9806424at2"/>
<dbReference type="InterPro" id="IPR036397">
    <property type="entry name" value="RNaseH_sf"/>
</dbReference>
<evidence type="ECO:0000256" key="12">
    <source>
        <dbReference type="NCBIfam" id="TIGR00593"/>
    </source>
</evidence>
<dbReference type="InterPro" id="IPR019760">
    <property type="entry name" value="DNA-dir_DNA_pol_A_CS"/>
</dbReference>
<dbReference type="InterPro" id="IPR043502">
    <property type="entry name" value="DNA/RNA_pol_sf"/>
</dbReference>
<reference evidence="16 17" key="1">
    <citation type="submission" date="2017-01" db="EMBL/GenBank/DDBJ databases">
        <title>First insights into the biology of 'candidatus Vampirococcus archaeovorus'.</title>
        <authorList>
            <person name="Kizina J."/>
            <person name="Jordan S."/>
            <person name="Stueber K."/>
            <person name="Reinhardt R."/>
            <person name="Harder J."/>
        </authorList>
    </citation>
    <scope>NUCLEOTIDE SEQUENCE [LARGE SCALE GENOMIC DNA]</scope>
    <source>
        <strain evidence="16 17">LiM</strain>
    </source>
</reference>
<evidence type="ECO:0000256" key="4">
    <source>
        <dbReference type="ARBA" id="ARBA00022679"/>
    </source>
</evidence>
<dbReference type="GO" id="GO:0006302">
    <property type="term" value="P:double-strand break repair"/>
    <property type="evidence" value="ECO:0007669"/>
    <property type="project" value="TreeGrafter"/>
</dbReference>
<dbReference type="SMART" id="SM00475">
    <property type="entry name" value="53EXOc"/>
    <property type="match status" value="1"/>
</dbReference>
<evidence type="ECO:0000256" key="5">
    <source>
        <dbReference type="ARBA" id="ARBA00022695"/>
    </source>
</evidence>
<dbReference type="CDD" id="cd09859">
    <property type="entry name" value="PIN_53EXO"/>
    <property type="match status" value="1"/>
</dbReference>
<protein>
    <recommendedName>
        <fullName evidence="3 12">DNA polymerase I</fullName>
        <ecNumber evidence="2 12">2.7.7.7</ecNumber>
    </recommendedName>
</protein>
<dbReference type="EC" id="2.7.7.7" evidence="2 12"/>
<evidence type="ECO:0000259" key="15">
    <source>
        <dbReference type="SMART" id="SM00482"/>
    </source>
</evidence>
<evidence type="ECO:0000259" key="14">
    <source>
        <dbReference type="SMART" id="SM00475"/>
    </source>
</evidence>
<dbReference type="SUPFAM" id="SSF47807">
    <property type="entry name" value="5' to 3' exonuclease, C-terminal subdomain"/>
    <property type="match status" value="1"/>
</dbReference>
<keyword evidence="8 13" id="KW-0239">DNA-directed DNA polymerase</keyword>
<name>A0A410P2Z6_VELA1</name>
<dbReference type="InterPro" id="IPR020046">
    <property type="entry name" value="5-3_exonucl_a-hlix_arch_N"/>
</dbReference>
<keyword evidence="6 13" id="KW-0235">DNA replication</keyword>
<dbReference type="Pfam" id="PF02739">
    <property type="entry name" value="5_3_exonuc_N"/>
    <property type="match status" value="1"/>
</dbReference>
<keyword evidence="13" id="KW-0269">Exonuclease</keyword>
<evidence type="ECO:0000313" key="16">
    <source>
        <dbReference type="EMBL" id="QAT16458.1"/>
    </source>
</evidence>
<evidence type="ECO:0000256" key="8">
    <source>
        <dbReference type="ARBA" id="ARBA00022932"/>
    </source>
</evidence>
<dbReference type="AlphaFoldDB" id="A0A410P2Z6"/>
<dbReference type="SMART" id="SM00279">
    <property type="entry name" value="HhH2"/>
    <property type="match status" value="1"/>
</dbReference>
<dbReference type="Gene3D" id="3.30.420.10">
    <property type="entry name" value="Ribonuclease H-like superfamily/Ribonuclease H"/>
    <property type="match status" value="1"/>
</dbReference>
<dbReference type="InterPro" id="IPR008918">
    <property type="entry name" value="HhH2"/>
</dbReference>
<dbReference type="FunFam" id="1.10.150.20:FF:000003">
    <property type="entry name" value="DNA polymerase I"/>
    <property type="match status" value="1"/>
</dbReference>
<gene>
    <name evidence="13" type="primary">polA</name>
    <name evidence="16" type="ORF">BU251_01300</name>
</gene>
<evidence type="ECO:0000256" key="6">
    <source>
        <dbReference type="ARBA" id="ARBA00022705"/>
    </source>
</evidence>
<evidence type="ECO:0000256" key="10">
    <source>
        <dbReference type="ARBA" id="ARBA00023204"/>
    </source>
</evidence>
<keyword evidence="13" id="KW-0540">Nuclease</keyword>
<dbReference type="SMART" id="SM00482">
    <property type="entry name" value="POLAc"/>
    <property type="match status" value="1"/>
</dbReference>
<keyword evidence="4 13" id="KW-0808">Transferase</keyword>
<dbReference type="GO" id="GO:0008409">
    <property type="term" value="F:5'-3' exonuclease activity"/>
    <property type="evidence" value="ECO:0007669"/>
    <property type="project" value="UniProtKB-UniRule"/>
</dbReference>
<evidence type="ECO:0000256" key="3">
    <source>
        <dbReference type="ARBA" id="ARBA00020311"/>
    </source>
</evidence>
<dbReference type="CDD" id="cd06140">
    <property type="entry name" value="DNA_polA_I_Bacillus_like_exo"/>
    <property type="match status" value="1"/>
</dbReference>
<feature type="domain" description="5'-3' exonuclease" evidence="14">
    <location>
        <begin position="3"/>
        <end position="261"/>
    </location>
</feature>
<dbReference type="PRINTS" id="PR00868">
    <property type="entry name" value="DNAPOLI"/>
</dbReference>
<dbReference type="InterPro" id="IPR001098">
    <property type="entry name" value="DNA-dir_DNA_pol_A_palm_dom"/>
</dbReference>
<dbReference type="NCBIfam" id="NF004397">
    <property type="entry name" value="PRK05755.1"/>
    <property type="match status" value="1"/>
</dbReference>
<dbReference type="NCBIfam" id="TIGR00593">
    <property type="entry name" value="pola"/>
    <property type="match status" value="1"/>
</dbReference>